<evidence type="ECO:0000313" key="3">
    <source>
        <dbReference type="Proteomes" id="UP000297245"/>
    </source>
</evidence>
<name>A0A4S8MD30_DENBC</name>
<dbReference type="AlphaFoldDB" id="A0A4S8MD30"/>
<dbReference type="Proteomes" id="UP000297245">
    <property type="component" value="Unassembled WGS sequence"/>
</dbReference>
<dbReference type="EMBL" id="ML179103">
    <property type="protein sequence ID" value="THV00455.1"/>
    <property type="molecule type" value="Genomic_DNA"/>
</dbReference>
<gene>
    <name evidence="2" type="ORF">K435DRAFT_446618</name>
</gene>
<organism evidence="2 3">
    <name type="scientific">Dendrothele bispora (strain CBS 962.96)</name>
    <dbReference type="NCBI Taxonomy" id="1314807"/>
    <lineage>
        <taxon>Eukaryota</taxon>
        <taxon>Fungi</taxon>
        <taxon>Dikarya</taxon>
        <taxon>Basidiomycota</taxon>
        <taxon>Agaricomycotina</taxon>
        <taxon>Agaricomycetes</taxon>
        <taxon>Agaricomycetidae</taxon>
        <taxon>Agaricales</taxon>
        <taxon>Agaricales incertae sedis</taxon>
        <taxon>Dendrothele</taxon>
    </lineage>
</organism>
<keyword evidence="1" id="KW-0812">Transmembrane</keyword>
<keyword evidence="3" id="KW-1185">Reference proteome</keyword>
<evidence type="ECO:0000256" key="1">
    <source>
        <dbReference type="SAM" id="Phobius"/>
    </source>
</evidence>
<reference evidence="2 3" key="1">
    <citation type="journal article" date="2019" name="Nat. Ecol. Evol.">
        <title>Megaphylogeny resolves global patterns of mushroom evolution.</title>
        <authorList>
            <person name="Varga T."/>
            <person name="Krizsan K."/>
            <person name="Foldi C."/>
            <person name="Dima B."/>
            <person name="Sanchez-Garcia M."/>
            <person name="Sanchez-Ramirez S."/>
            <person name="Szollosi G.J."/>
            <person name="Szarkandi J.G."/>
            <person name="Papp V."/>
            <person name="Albert L."/>
            <person name="Andreopoulos W."/>
            <person name="Angelini C."/>
            <person name="Antonin V."/>
            <person name="Barry K.W."/>
            <person name="Bougher N.L."/>
            <person name="Buchanan P."/>
            <person name="Buyck B."/>
            <person name="Bense V."/>
            <person name="Catcheside P."/>
            <person name="Chovatia M."/>
            <person name="Cooper J."/>
            <person name="Damon W."/>
            <person name="Desjardin D."/>
            <person name="Finy P."/>
            <person name="Geml J."/>
            <person name="Haridas S."/>
            <person name="Hughes K."/>
            <person name="Justo A."/>
            <person name="Karasinski D."/>
            <person name="Kautmanova I."/>
            <person name="Kiss B."/>
            <person name="Kocsube S."/>
            <person name="Kotiranta H."/>
            <person name="LaButti K.M."/>
            <person name="Lechner B.E."/>
            <person name="Liimatainen K."/>
            <person name="Lipzen A."/>
            <person name="Lukacs Z."/>
            <person name="Mihaltcheva S."/>
            <person name="Morgado L.N."/>
            <person name="Niskanen T."/>
            <person name="Noordeloos M.E."/>
            <person name="Ohm R.A."/>
            <person name="Ortiz-Santana B."/>
            <person name="Ovrebo C."/>
            <person name="Racz N."/>
            <person name="Riley R."/>
            <person name="Savchenko A."/>
            <person name="Shiryaev A."/>
            <person name="Soop K."/>
            <person name="Spirin V."/>
            <person name="Szebenyi C."/>
            <person name="Tomsovsky M."/>
            <person name="Tulloss R.E."/>
            <person name="Uehling J."/>
            <person name="Grigoriev I.V."/>
            <person name="Vagvolgyi C."/>
            <person name="Papp T."/>
            <person name="Martin F.M."/>
            <person name="Miettinen O."/>
            <person name="Hibbett D.S."/>
            <person name="Nagy L.G."/>
        </authorList>
    </citation>
    <scope>NUCLEOTIDE SEQUENCE [LARGE SCALE GENOMIC DNA]</scope>
    <source>
        <strain evidence="2 3">CBS 962.96</strain>
    </source>
</reference>
<feature type="transmembrane region" description="Helical" evidence="1">
    <location>
        <begin position="67"/>
        <end position="92"/>
    </location>
</feature>
<dbReference type="OrthoDB" id="3259206at2759"/>
<feature type="transmembrane region" description="Helical" evidence="1">
    <location>
        <begin position="191"/>
        <end position="210"/>
    </location>
</feature>
<keyword evidence="1" id="KW-1133">Transmembrane helix</keyword>
<feature type="transmembrane region" description="Helical" evidence="1">
    <location>
        <begin position="32"/>
        <end position="55"/>
    </location>
</feature>
<proteinExistence type="predicted"/>
<sequence length="385" mass="42946">MSTSADSKPKMLQLSPEQVTQLLHDIGKITTMMAVVFLIYGIYLAFTLLSMHVLLTRGILKSKARRALFLVAVFELLISTTYVVLIFIFNAYTLLAMTHGPDPEWLQHFASVSTRFSIGIDFTTRLNFLLSDGIVVWRTWVLYPEQWIVRGILLICMLISCVCTFVDAGLKAARELRDVMDTSGGPAEQSLLMALPLLFTNLVAVSLIGYKTWSHRKDVQWNLMTSDGAGSRVQKILWLLIESGLIYCVIWVSYIVVEMKTAESKGSAEEPFSSLLYTGVTPLLAALFPVIVIFMAALEDSKFSDQQSTNGSPSSGSLTRSIQFASARAAESSRGHQRLDSEDPDGPLQVQSLVFEPLLLGDLERFTSYAEFQAQLNEKRRFSNQ</sequence>
<accession>A0A4S8MD30</accession>
<feature type="transmembrane region" description="Helical" evidence="1">
    <location>
        <begin position="276"/>
        <end position="298"/>
    </location>
</feature>
<feature type="transmembrane region" description="Helical" evidence="1">
    <location>
        <begin position="236"/>
        <end position="256"/>
    </location>
</feature>
<feature type="transmembrane region" description="Helical" evidence="1">
    <location>
        <begin position="147"/>
        <end position="170"/>
    </location>
</feature>
<evidence type="ECO:0000313" key="2">
    <source>
        <dbReference type="EMBL" id="THV00455.1"/>
    </source>
</evidence>
<keyword evidence="1" id="KW-0472">Membrane</keyword>
<protein>
    <submittedName>
        <fullName evidence="2">Uncharacterized protein</fullName>
    </submittedName>
</protein>